<evidence type="ECO:0000313" key="8">
    <source>
        <dbReference type="Proteomes" id="UP000053558"/>
    </source>
</evidence>
<feature type="compositionally biased region" description="Polar residues" evidence="5">
    <location>
        <begin position="127"/>
        <end position="160"/>
    </location>
</feature>
<dbReference type="GeneID" id="19210600"/>
<feature type="compositionally biased region" description="Polar residues" evidence="5">
    <location>
        <begin position="91"/>
        <end position="110"/>
    </location>
</feature>
<dbReference type="OrthoDB" id="79830at2759"/>
<feature type="compositionally biased region" description="Basic residues" evidence="5">
    <location>
        <begin position="424"/>
        <end position="435"/>
    </location>
</feature>
<dbReference type="GO" id="GO:0008270">
    <property type="term" value="F:zinc ion binding"/>
    <property type="evidence" value="ECO:0007669"/>
    <property type="project" value="UniProtKB-KW"/>
</dbReference>
<name>A0A5M3MJQ8_CONPW</name>
<feature type="region of interest" description="Disordered" evidence="5">
    <location>
        <begin position="1"/>
        <end position="163"/>
    </location>
</feature>
<dbReference type="KEGG" id="cput:CONPUDRAFT_83503"/>
<feature type="compositionally biased region" description="Basic and acidic residues" evidence="5">
    <location>
        <begin position="66"/>
        <end position="90"/>
    </location>
</feature>
<dbReference type="PROSITE" id="PS01358">
    <property type="entry name" value="ZF_RANBP2_1"/>
    <property type="match status" value="1"/>
</dbReference>
<feature type="compositionally biased region" description="Low complexity" evidence="5">
    <location>
        <begin position="326"/>
        <end position="338"/>
    </location>
</feature>
<dbReference type="Proteomes" id="UP000053558">
    <property type="component" value="Unassembled WGS sequence"/>
</dbReference>
<feature type="compositionally biased region" description="Low complexity" evidence="5">
    <location>
        <begin position="375"/>
        <end position="385"/>
    </location>
</feature>
<feature type="region of interest" description="Disordered" evidence="5">
    <location>
        <begin position="192"/>
        <end position="399"/>
    </location>
</feature>
<reference evidence="8" key="1">
    <citation type="journal article" date="2012" name="Science">
        <title>The Paleozoic origin of enzymatic lignin decomposition reconstructed from 31 fungal genomes.</title>
        <authorList>
            <person name="Floudas D."/>
            <person name="Binder M."/>
            <person name="Riley R."/>
            <person name="Barry K."/>
            <person name="Blanchette R.A."/>
            <person name="Henrissat B."/>
            <person name="Martinez A.T."/>
            <person name="Otillar R."/>
            <person name="Spatafora J.W."/>
            <person name="Yadav J.S."/>
            <person name="Aerts A."/>
            <person name="Benoit I."/>
            <person name="Boyd A."/>
            <person name="Carlson A."/>
            <person name="Copeland A."/>
            <person name="Coutinho P.M."/>
            <person name="de Vries R.P."/>
            <person name="Ferreira P."/>
            <person name="Findley K."/>
            <person name="Foster B."/>
            <person name="Gaskell J."/>
            <person name="Glotzer D."/>
            <person name="Gorecki P."/>
            <person name="Heitman J."/>
            <person name="Hesse C."/>
            <person name="Hori C."/>
            <person name="Igarashi K."/>
            <person name="Jurgens J.A."/>
            <person name="Kallen N."/>
            <person name="Kersten P."/>
            <person name="Kohler A."/>
            <person name="Kuees U."/>
            <person name="Kumar T.K.A."/>
            <person name="Kuo A."/>
            <person name="LaButti K."/>
            <person name="Larrondo L.F."/>
            <person name="Lindquist E."/>
            <person name="Ling A."/>
            <person name="Lombard V."/>
            <person name="Lucas S."/>
            <person name="Lundell T."/>
            <person name="Martin R."/>
            <person name="McLaughlin D.J."/>
            <person name="Morgenstern I."/>
            <person name="Morin E."/>
            <person name="Murat C."/>
            <person name="Nagy L.G."/>
            <person name="Nolan M."/>
            <person name="Ohm R.A."/>
            <person name="Patyshakuliyeva A."/>
            <person name="Rokas A."/>
            <person name="Ruiz-Duenas F.J."/>
            <person name="Sabat G."/>
            <person name="Salamov A."/>
            <person name="Samejima M."/>
            <person name="Schmutz J."/>
            <person name="Slot J.C."/>
            <person name="St John F."/>
            <person name="Stenlid J."/>
            <person name="Sun H."/>
            <person name="Sun S."/>
            <person name="Syed K."/>
            <person name="Tsang A."/>
            <person name="Wiebenga A."/>
            <person name="Young D."/>
            <person name="Pisabarro A."/>
            <person name="Eastwood D.C."/>
            <person name="Martin F."/>
            <person name="Cullen D."/>
            <person name="Grigoriev I.V."/>
            <person name="Hibbett D.S."/>
        </authorList>
    </citation>
    <scope>NUCLEOTIDE SEQUENCE [LARGE SCALE GENOMIC DNA]</scope>
    <source>
        <strain evidence="8">RWD-64-598 SS2</strain>
    </source>
</reference>
<gene>
    <name evidence="7" type="ORF">CONPUDRAFT_83503</name>
</gene>
<feature type="compositionally biased region" description="Polar residues" evidence="5">
    <location>
        <begin position="552"/>
        <end position="561"/>
    </location>
</feature>
<feature type="compositionally biased region" description="Basic and acidic residues" evidence="5">
    <location>
        <begin position="1"/>
        <end position="12"/>
    </location>
</feature>
<dbReference type="InterPro" id="IPR053000">
    <property type="entry name" value="WSS1-like_metalloprotease"/>
</dbReference>
<feature type="compositionally biased region" description="Polar residues" evidence="5">
    <location>
        <begin position="295"/>
        <end position="305"/>
    </location>
</feature>
<evidence type="ECO:0000256" key="5">
    <source>
        <dbReference type="SAM" id="MobiDB-lite"/>
    </source>
</evidence>
<organism evidence="7 8">
    <name type="scientific">Coniophora puteana (strain RWD-64-598)</name>
    <name type="common">Brown rot fungus</name>
    <dbReference type="NCBI Taxonomy" id="741705"/>
    <lineage>
        <taxon>Eukaryota</taxon>
        <taxon>Fungi</taxon>
        <taxon>Dikarya</taxon>
        <taxon>Basidiomycota</taxon>
        <taxon>Agaricomycotina</taxon>
        <taxon>Agaricomycetes</taxon>
        <taxon>Agaricomycetidae</taxon>
        <taxon>Boletales</taxon>
        <taxon>Coniophorineae</taxon>
        <taxon>Coniophoraceae</taxon>
        <taxon>Coniophora</taxon>
    </lineage>
</organism>
<dbReference type="GO" id="GO:0008237">
    <property type="term" value="F:metallopeptidase activity"/>
    <property type="evidence" value="ECO:0007669"/>
    <property type="project" value="TreeGrafter"/>
</dbReference>
<dbReference type="EMBL" id="JH711581">
    <property type="protein sequence ID" value="EIW79227.1"/>
    <property type="molecule type" value="Genomic_DNA"/>
</dbReference>
<comment type="caution">
    <text evidence="7">The sequence shown here is derived from an EMBL/GenBank/DDBJ whole genome shotgun (WGS) entry which is preliminary data.</text>
</comment>
<dbReference type="OMA" id="CSVCMLS"/>
<dbReference type="InterPro" id="IPR001876">
    <property type="entry name" value="Znf_RanBP2"/>
</dbReference>
<dbReference type="AlphaFoldDB" id="A0A5M3MJQ8"/>
<dbReference type="RefSeq" id="XP_007770906.1">
    <property type="nucleotide sequence ID" value="XM_007772716.1"/>
</dbReference>
<evidence type="ECO:0000313" key="7">
    <source>
        <dbReference type="EMBL" id="EIW79227.1"/>
    </source>
</evidence>
<evidence type="ECO:0000256" key="4">
    <source>
        <dbReference type="PROSITE-ProRule" id="PRU00322"/>
    </source>
</evidence>
<evidence type="ECO:0000256" key="2">
    <source>
        <dbReference type="ARBA" id="ARBA00022771"/>
    </source>
</evidence>
<dbReference type="GO" id="GO:0006281">
    <property type="term" value="P:DNA repair"/>
    <property type="evidence" value="ECO:0007669"/>
    <property type="project" value="TreeGrafter"/>
</dbReference>
<dbReference type="PROSITE" id="PS50199">
    <property type="entry name" value="ZF_RANBP2_2"/>
    <property type="match status" value="1"/>
</dbReference>
<sequence length="965" mass="101745">MSGAVRRGDRRSARNAHASPYARPTKAFPPKKSSWGLPSLLSFLNPFRFGSNDTSPDSPEDDSEEDKMGISEPGDEHSLSNHEHGTDTDTQRVNGPAQSLSQRGHQISRNLQDHTVRSAEASGSGRNGWQNPPNQSPFLSLTAVSSQASRNDNRPTTPLAQSLEPVTKFLAEKRGQPLNDFEAAGIFNYIQNVHSPEKPEPFRFSTTSSRDSSPGFTPGDVSGAPDNNDVAPAPRKTLSKNPNGVYRWQGGGSSRPRNRYQSPAFRPRQPQPSIKLSPPKAVTDTKRRRVGEEAGSSQAQRTSLAPSKPFEREGSPGPASTPSPPVNGKGSSSSPSTSRVNGAQAPRLRTTGLTYTPSAPAIPSPLRQTWKNGDSPPQSQSQITPPSKPTKAASFMSGLIKEVTPPKKLEVANPYQVACPVKQPVRKPPPRRVKAARSVEQPKEPEPDVEMSAQAVIEATVPKGSKRSRPPPELEKPTRSAFPAIEPPQPAVNGSSRVGRSAKPTVSVEEADNDADTGPKKKRKTSPPANEASRPVRSTVTVEEIDDDASAKSKTGSSEPTRPSEVVEPGDEPPRSPVKRGSTPPGAKLPLGVKSSVPREPSKLRFSYQAADKSESGSDAEPSTEPVAPPAAEPAPVSTFLSAPAVAATATVAAPVAFSSFQSKPVPEPIPSPPASAKAEPNVKVTISPKEVVLAMNARELPKYSFDLNMGSYDASPSHVKAREAVLVLPASSLPTYDFSKPAPPPPAVAPSSAPKTFDWSGAGMSASKASSTETWQCATCMLQNPDSAKEKCTICEAPRPGAAPPAPKTNGFNWGASGMKAPSAPGGDKWTCSTCMLQNPDSAKEKCTVCEAARPGAAPPAPKMDGFNWGAAGMKAPSVPTSNTWTCNTCMLQNPDSAKEKCTVCEAARPGAAPAAPKVVGFNWGAAGLKAPPASSDAMWTCGTCMLSNPTNAKKCTVCEAERV</sequence>
<protein>
    <recommendedName>
        <fullName evidence="6">RanBP2-type domain-containing protein</fullName>
    </recommendedName>
</protein>
<keyword evidence="3" id="KW-0862">Zinc</keyword>
<feature type="domain" description="RanBP2-type" evidence="6">
    <location>
        <begin position="937"/>
        <end position="965"/>
    </location>
</feature>
<dbReference type="Pfam" id="PF00641">
    <property type="entry name" value="Zn_ribbon_RanBP"/>
    <property type="match status" value="3"/>
</dbReference>
<dbReference type="SMART" id="SM00547">
    <property type="entry name" value="ZnF_RBZ"/>
    <property type="match status" value="4"/>
</dbReference>
<feature type="region of interest" description="Disordered" evidence="5">
    <location>
        <begin position="419"/>
        <end position="636"/>
    </location>
</feature>
<proteinExistence type="predicted"/>
<feature type="region of interest" description="Disordered" evidence="5">
    <location>
        <begin position="661"/>
        <end position="682"/>
    </location>
</feature>
<keyword evidence="2 4" id="KW-0863">Zinc-finger</keyword>
<dbReference type="PANTHER" id="PTHR46622">
    <property type="entry name" value="DNA-DEPENDENT METALLOPROTEASE WSS1"/>
    <property type="match status" value="1"/>
</dbReference>
<evidence type="ECO:0000256" key="3">
    <source>
        <dbReference type="ARBA" id="ARBA00022833"/>
    </source>
</evidence>
<dbReference type="Gene3D" id="4.10.1060.10">
    <property type="entry name" value="Zinc finger, RanBP2-type"/>
    <property type="match status" value="4"/>
</dbReference>
<keyword evidence="1" id="KW-0479">Metal-binding</keyword>
<accession>A0A5M3MJQ8</accession>
<feature type="compositionally biased region" description="Low complexity" evidence="5">
    <location>
        <begin position="202"/>
        <end position="214"/>
    </location>
</feature>
<dbReference type="PANTHER" id="PTHR46622:SF1">
    <property type="entry name" value="DNA-DEPENDENT METALLOPROTEASE WSS1"/>
    <property type="match status" value="1"/>
</dbReference>
<dbReference type="GO" id="GO:0005634">
    <property type="term" value="C:nucleus"/>
    <property type="evidence" value="ECO:0007669"/>
    <property type="project" value="TreeGrafter"/>
</dbReference>
<evidence type="ECO:0000256" key="1">
    <source>
        <dbReference type="ARBA" id="ARBA00022723"/>
    </source>
</evidence>
<evidence type="ECO:0000259" key="6">
    <source>
        <dbReference type="PROSITE" id="PS50199"/>
    </source>
</evidence>
<keyword evidence="8" id="KW-1185">Reference proteome</keyword>